<evidence type="ECO:0000313" key="5">
    <source>
        <dbReference type="Proteomes" id="UP001431783"/>
    </source>
</evidence>
<dbReference type="AlphaFoldDB" id="A0AAW1V2H1"/>
<organism evidence="4 5">
    <name type="scientific">Henosepilachna vigintioctopunctata</name>
    <dbReference type="NCBI Taxonomy" id="420089"/>
    <lineage>
        <taxon>Eukaryota</taxon>
        <taxon>Metazoa</taxon>
        <taxon>Ecdysozoa</taxon>
        <taxon>Arthropoda</taxon>
        <taxon>Hexapoda</taxon>
        <taxon>Insecta</taxon>
        <taxon>Pterygota</taxon>
        <taxon>Neoptera</taxon>
        <taxon>Endopterygota</taxon>
        <taxon>Coleoptera</taxon>
        <taxon>Polyphaga</taxon>
        <taxon>Cucujiformia</taxon>
        <taxon>Coccinelloidea</taxon>
        <taxon>Coccinellidae</taxon>
        <taxon>Epilachninae</taxon>
        <taxon>Epilachnini</taxon>
        <taxon>Henosepilachna</taxon>
    </lineage>
</organism>
<sequence>MRRLERRSIMNEAQECDFVNRIIRFAHIGMSLTPMLIRRQAFIFCEKYELKHNFNKDIGIASKGWLKMFLKRHPEISKRKTQFNKPARAQKLQTNPKPTLRRN</sequence>
<reference evidence="4 5" key="1">
    <citation type="submission" date="2023-03" db="EMBL/GenBank/DDBJ databases">
        <title>Genome insight into feeding habits of ladybird beetles.</title>
        <authorList>
            <person name="Li H.-S."/>
            <person name="Huang Y.-H."/>
            <person name="Pang H."/>
        </authorList>
    </citation>
    <scope>NUCLEOTIDE SEQUENCE [LARGE SCALE GENOMIC DNA]</scope>
    <source>
        <strain evidence="4">SYSU_2023b</strain>
        <tissue evidence="4">Whole body</tissue>
    </source>
</reference>
<gene>
    <name evidence="4" type="ORF">WA026_016769</name>
</gene>
<evidence type="ECO:0000256" key="2">
    <source>
        <dbReference type="SAM" id="MobiDB-lite"/>
    </source>
</evidence>
<protein>
    <recommendedName>
        <fullName evidence="3">HTH CENPB-type domain-containing protein</fullName>
    </recommendedName>
</protein>
<evidence type="ECO:0000313" key="4">
    <source>
        <dbReference type="EMBL" id="KAK9886487.1"/>
    </source>
</evidence>
<dbReference type="EMBL" id="JARQZJ010000100">
    <property type="protein sequence ID" value="KAK9886487.1"/>
    <property type="molecule type" value="Genomic_DNA"/>
</dbReference>
<dbReference type="GO" id="GO:0003677">
    <property type="term" value="F:DNA binding"/>
    <property type="evidence" value="ECO:0007669"/>
    <property type="project" value="UniProtKB-KW"/>
</dbReference>
<dbReference type="Pfam" id="PF03221">
    <property type="entry name" value="HTH_Tnp_Tc5"/>
    <property type="match status" value="1"/>
</dbReference>
<dbReference type="PROSITE" id="PS51253">
    <property type="entry name" value="HTH_CENPB"/>
    <property type="match status" value="1"/>
</dbReference>
<evidence type="ECO:0000259" key="3">
    <source>
        <dbReference type="PROSITE" id="PS51253"/>
    </source>
</evidence>
<dbReference type="Proteomes" id="UP001431783">
    <property type="component" value="Unassembled WGS sequence"/>
</dbReference>
<feature type="region of interest" description="Disordered" evidence="2">
    <location>
        <begin position="77"/>
        <end position="103"/>
    </location>
</feature>
<proteinExistence type="predicted"/>
<evidence type="ECO:0000256" key="1">
    <source>
        <dbReference type="ARBA" id="ARBA00023125"/>
    </source>
</evidence>
<name>A0AAW1V2H1_9CUCU</name>
<keyword evidence="1" id="KW-0238">DNA-binding</keyword>
<feature type="domain" description="HTH CENPB-type" evidence="3">
    <location>
        <begin position="2"/>
        <end position="79"/>
    </location>
</feature>
<comment type="caution">
    <text evidence="4">The sequence shown here is derived from an EMBL/GenBank/DDBJ whole genome shotgun (WGS) entry which is preliminary data.</text>
</comment>
<keyword evidence="5" id="KW-1185">Reference proteome</keyword>
<accession>A0AAW1V2H1</accession>
<dbReference type="InterPro" id="IPR006600">
    <property type="entry name" value="HTH_CenpB_DNA-bd_dom"/>
</dbReference>